<comment type="similarity">
    <text evidence="2">Belongs to the bacterial solute-binding protein 8 family.</text>
</comment>
<sequence length="93" mass="10616">MLLNLLSTHGMSVGFEYILEKNPDYLFVIDRTAAITEKLNNAQKVLDNAIIKKTEAYKNDQIVYLNSINWYLTFGGLESMGIMIDEIENAIKK</sequence>
<reference evidence="8" key="1">
    <citation type="journal article" date="2019" name="Int. J. Syst. Evol. Microbiol.">
        <title>The Global Catalogue of Microorganisms (GCM) 10K type strain sequencing project: providing services to taxonomists for standard genome sequencing and annotation.</title>
        <authorList>
            <consortium name="The Broad Institute Genomics Platform"/>
            <consortium name="The Broad Institute Genome Sequencing Center for Infectious Disease"/>
            <person name="Wu L."/>
            <person name="Ma J."/>
        </authorList>
    </citation>
    <scope>NUCLEOTIDE SEQUENCE [LARGE SCALE GENOMIC DNA]</scope>
    <source>
        <strain evidence="8">CCUG 61707</strain>
    </source>
</reference>
<evidence type="ECO:0000256" key="2">
    <source>
        <dbReference type="ARBA" id="ARBA00008814"/>
    </source>
</evidence>
<evidence type="ECO:0000259" key="6">
    <source>
        <dbReference type="PROSITE" id="PS50983"/>
    </source>
</evidence>
<keyword evidence="4" id="KW-0408">Iron</keyword>
<evidence type="ECO:0000313" key="8">
    <source>
        <dbReference type="Proteomes" id="UP001596996"/>
    </source>
</evidence>
<keyword evidence="4" id="KW-0410">Iron transport</keyword>
<gene>
    <name evidence="7" type="ORF">ACFQ02_06175</name>
</gene>
<dbReference type="Gene3D" id="3.40.50.1980">
    <property type="entry name" value="Nitrogenase molybdenum iron protein domain"/>
    <property type="match status" value="1"/>
</dbReference>
<evidence type="ECO:0000256" key="1">
    <source>
        <dbReference type="ARBA" id="ARBA00004196"/>
    </source>
</evidence>
<dbReference type="Proteomes" id="UP001596996">
    <property type="component" value="Unassembled WGS sequence"/>
</dbReference>
<dbReference type="Pfam" id="PF01497">
    <property type="entry name" value="Peripla_BP_2"/>
    <property type="match status" value="1"/>
</dbReference>
<keyword evidence="8" id="KW-1185">Reference proteome</keyword>
<evidence type="ECO:0000313" key="7">
    <source>
        <dbReference type="EMBL" id="MFD0966430.1"/>
    </source>
</evidence>
<accession>A0ABW3I906</accession>
<proteinExistence type="inferred from homology"/>
<evidence type="ECO:0000256" key="5">
    <source>
        <dbReference type="ARBA" id="ARBA00022729"/>
    </source>
</evidence>
<protein>
    <submittedName>
        <fullName evidence="7">ABC transporter substrate-binding protein</fullName>
    </submittedName>
</protein>
<dbReference type="SUPFAM" id="SSF53807">
    <property type="entry name" value="Helical backbone' metal receptor"/>
    <property type="match status" value="1"/>
</dbReference>
<comment type="caution">
    <text evidence="7">The sequence shown here is derived from an EMBL/GenBank/DDBJ whole genome shotgun (WGS) entry which is preliminary data.</text>
</comment>
<dbReference type="InterPro" id="IPR002491">
    <property type="entry name" value="ABC_transptr_periplasmic_BD"/>
</dbReference>
<dbReference type="EMBL" id="JBHTJN010000011">
    <property type="protein sequence ID" value="MFD0966430.1"/>
    <property type="molecule type" value="Genomic_DNA"/>
</dbReference>
<dbReference type="PANTHER" id="PTHR30532:SF28">
    <property type="entry name" value="PETROBACTIN-BINDING PROTEIN YCLQ"/>
    <property type="match status" value="1"/>
</dbReference>
<keyword evidence="5" id="KW-0732">Signal</keyword>
<comment type="subcellular location">
    <subcellularLocation>
        <location evidence="1">Cell envelope</location>
    </subcellularLocation>
</comment>
<dbReference type="PANTHER" id="PTHR30532">
    <property type="entry name" value="IRON III DICITRATE-BINDING PERIPLASMIC PROTEIN"/>
    <property type="match status" value="1"/>
</dbReference>
<keyword evidence="4" id="KW-0406">Ion transport</keyword>
<organism evidence="7 8">
    <name type="scientific">Seminibacterium arietis</name>
    <dbReference type="NCBI Taxonomy" id="1173502"/>
    <lineage>
        <taxon>Bacteria</taxon>
        <taxon>Pseudomonadati</taxon>
        <taxon>Pseudomonadota</taxon>
        <taxon>Gammaproteobacteria</taxon>
        <taxon>Pasteurellales</taxon>
        <taxon>Pasteurellaceae</taxon>
        <taxon>Seminibacterium</taxon>
    </lineage>
</organism>
<feature type="domain" description="Fe/B12 periplasmic-binding" evidence="6">
    <location>
        <begin position="1"/>
        <end position="93"/>
    </location>
</feature>
<keyword evidence="3" id="KW-0813">Transport</keyword>
<dbReference type="PROSITE" id="PS50983">
    <property type="entry name" value="FE_B12_PBP"/>
    <property type="match status" value="1"/>
</dbReference>
<dbReference type="RefSeq" id="WP_380820658.1">
    <property type="nucleotide sequence ID" value="NZ_JBHTJN010000011.1"/>
</dbReference>
<dbReference type="InterPro" id="IPR051313">
    <property type="entry name" value="Bact_iron-sidero_bind"/>
</dbReference>
<evidence type="ECO:0000256" key="4">
    <source>
        <dbReference type="ARBA" id="ARBA00022496"/>
    </source>
</evidence>
<evidence type="ECO:0000256" key="3">
    <source>
        <dbReference type="ARBA" id="ARBA00022448"/>
    </source>
</evidence>
<name>A0ABW3I906_9PAST</name>